<keyword evidence="2" id="KW-1185">Reference proteome</keyword>
<dbReference type="AlphaFoldDB" id="A0AA39UMS8"/>
<sequence length="145" mass="16322">MKRSSWDKWSLRRHPRLCLALIGPLSSDSCLSNPVVTRMKRKIQTIRSRYATSRALLYPSISALPSADLTRSSYLTNSSLYSRMSNLSDFPVPPVQDAPPRVSYTSSYFDDQYTTRDARSVTSSKRMTFGGDEEIDQLLASLSTS</sequence>
<evidence type="ECO:0000313" key="1">
    <source>
        <dbReference type="EMBL" id="KAK0494623.1"/>
    </source>
</evidence>
<comment type="caution">
    <text evidence="1">The sequence shown here is derived from an EMBL/GenBank/DDBJ whole genome shotgun (WGS) entry which is preliminary data.</text>
</comment>
<dbReference type="Proteomes" id="UP001175228">
    <property type="component" value="Unassembled WGS sequence"/>
</dbReference>
<organism evidence="1 2">
    <name type="scientific">Armillaria luteobubalina</name>
    <dbReference type="NCBI Taxonomy" id="153913"/>
    <lineage>
        <taxon>Eukaryota</taxon>
        <taxon>Fungi</taxon>
        <taxon>Dikarya</taxon>
        <taxon>Basidiomycota</taxon>
        <taxon>Agaricomycotina</taxon>
        <taxon>Agaricomycetes</taxon>
        <taxon>Agaricomycetidae</taxon>
        <taxon>Agaricales</taxon>
        <taxon>Marasmiineae</taxon>
        <taxon>Physalacriaceae</taxon>
        <taxon>Armillaria</taxon>
    </lineage>
</organism>
<reference evidence="1" key="1">
    <citation type="submission" date="2023-06" db="EMBL/GenBank/DDBJ databases">
        <authorList>
            <consortium name="Lawrence Berkeley National Laboratory"/>
            <person name="Ahrendt S."/>
            <person name="Sahu N."/>
            <person name="Indic B."/>
            <person name="Wong-Bajracharya J."/>
            <person name="Merenyi Z."/>
            <person name="Ke H.-M."/>
            <person name="Monk M."/>
            <person name="Kocsube S."/>
            <person name="Drula E."/>
            <person name="Lipzen A."/>
            <person name="Balint B."/>
            <person name="Henrissat B."/>
            <person name="Andreopoulos B."/>
            <person name="Martin F.M."/>
            <person name="Harder C.B."/>
            <person name="Rigling D."/>
            <person name="Ford K.L."/>
            <person name="Foster G.D."/>
            <person name="Pangilinan J."/>
            <person name="Papanicolaou A."/>
            <person name="Barry K."/>
            <person name="LaButti K."/>
            <person name="Viragh M."/>
            <person name="Koriabine M."/>
            <person name="Yan M."/>
            <person name="Riley R."/>
            <person name="Champramary S."/>
            <person name="Plett K.L."/>
            <person name="Tsai I.J."/>
            <person name="Slot J."/>
            <person name="Sipos G."/>
            <person name="Plett J."/>
            <person name="Nagy L.G."/>
            <person name="Grigoriev I.V."/>
        </authorList>
    </citation>
    <scope>NUCLEOTIDE SEQUENCE</scope>
    <source>
        <strain evidence="1">HWK02</strain>
    </source>
</reference>
<evidence type="ECO:0000313" key="2">
    <source>
        <dbReference type="Proteomes" id="UP001175228"/>
    </source>
</evidence>
<gene>
    <name evidence="1" type="ORF">EDD18DRAFT_350882</name>
</gene>
<protein>
    <submittedName>
        <fullName evidence="1">Uncharacterized protein</fullName>
    </submittedName>
</protein>
<dbReference type="EMBL" id="JAUEPU010000020">
    <property type="protein sequence ID" value="KAK0494623.1"/>
    <property type="molecule type" value="Genomic_DNA"/>
</dbReference>
<accession>A0AA39UMS8</accession>
<name>A0AA39UMS8_9AGAR</name>
<proteinExistence type="predicted"/>